<dbReference type="Proteomes" id="UP000001514">
    <property type="component" value="Unassembled WGS sequence"/>
</dbReference>
<evidence type="ECO:0000313" key="8">
    <source>
        <dbReference type="EMBL" id="EFJ14076.1"/>
    </source>
</evidence>
<reference evidence="8 9" key="1">
    <citation type="journal article" date="2011" name="Science">
        <title>The Selaginella genome identifies genetic changes associated with the evolution of vascular plants.</title>
        <authorList>
            <person name="Banks J.A."/>
            <person name="Nishiyama T."/>
            <person name="Hasebe M."/>
            <person name="Bowman J.L."/>
            <person name="Gribskov M."/>
            <person name="dePamphilis C."/>
            <person name="Albert V.A."/>
            <person name="Aono N."/>
            <person name="Aoyama T."/>
            <person name="Ambrose B.A."/>
            <person name="Ashton N.W."/>
            <person name="Axtell M.J."/>
            <person name="Barker E."/>
            <person name="Barker M.S."/>
            <person name="Bennetzen J.L."/>
            <person name="Bonawitz N.D."/>
            <person name="Chapple C."/>
            <person name="Cheng C."/>
            <person name="Correa L.G."/>
            <person name="Dacre M."/>
            <person name="DeBarry J."/>
            <person name="Dreyer I."/>
            <person name="Elias M."/>
            <person name="Engstrom E.M."/>
            <person name="Estelle M."/>
            <person name="Feng L."/>
            <person name="Finet C."/>
            <person name="Floyd S.K."/>
            <person name="Frommer W.B."/>
            <person name="Fujita T."/>
            <person name="Gramzow L."/>
            <person name="Gutensohn M."/>
            <person name="Harholt J."/>
            <person name="Hattori M."/>
            <person name="Heyl A."/>
            <person name="Hirai T."/>
            <person name="Hiwatashi Y."/>
            <person name="Ishikawa M."/>
            <person name="Iwata M."/>
            <person name="Karol K.G."/>
            <person name="Koehler B."/>
            <person name="Kolukisaoglu U."/>
            <person name="Kubo M."/>
            <person name="Kurata T."/>
            <person name="Lalonde S."/>
            <person name="Li K."/>
            <person name="Li Y."/>
            <person name="Litt A."/>
            <person name="Lyons E."/>
            <person name="Manning G."/>
            <person name="Maruyama T."/>
            <person name="Michael T.P."/>
            <person name="Mikami K."/>
            <person name="Miyazaki S."/>
            <person name="Morinaga S."/>
            <person name="Murata T."/>
            <person name="Mueller-Roeber B."/>
            <person name="Nelson D.R."/>
            <person name="Obara M."/>
            <person name="Oguri Y."/>
            <person name="Olmstead R.G."/>
            <person name="Onodera N."/>
            <person name="Petersen B.L."/>
            <person name="Pils B."/>
            <person name="Prigge M."/>
            <person name="Rensing S.A."/>
            <person name="Riano-Pachon D.M."/>
            <person name="Roberts A.W."/>
            <person name="Sato Y."/>
            <person name="Scheller H.V."/>
            <person name="Schulz B."/>
            <person name="Schulz C."/>
            <person name="Shakirov E.V."/>
            <person name="Shibagaki N."/>
            <person name="Shinohara N."/>
            <person name="Shippen D.E."/>
            <person name="Soerensen I."/>
            <person name="Sotooka R."/>
            <person name="Sugimoto N."/>
            <person name="Sugita M."/>
            <person name="Sumikawa N."/>
            <person name="Tanurdzic M."/>
            <person name="Theissen G."/>
            <person name="Ulvskov P."/>
            <person name="Wakazuki S."/>
            <person name="Weng J.K."/>
            <person name="Willats W.W."/>
            <person name="Wipf D."/>
            <person name="Wolf P.G."/>
            <person name="Yang L."/>
            <person name="Zimmer A.D."/>
            <person name="Zhu Q."/>
            <person name="Mitros T."/>
            <person name="Hellsten U."/>
            <person name="Loque D."/>
            <person name="Otillar R."/>
            <person name="Salamov A."/>
            <person name="Schmutz J."/>
            <person name="Shapiro H."/>
            <person name="Lindquist E."/>
            <person name="Lucas S."/>
            <person name="Rokhsar D."/>
            <person name="Grigoriev I.V."/>
        </authorList>
    </citation>
    <scope>NUCLEOTIDE SEQUENCE [LARGE SCALE GENOMIC DNA]</scope>
</reference>
<gene>
    <name evidence="8" type="ORF">SELMODRAFT_121067</name>
</gene>
<evidence type="ECO:0000256" key="2">
    <source>
        <dbReference type="ARBA" id="ARBA00022723"/>
    </source>
</evidence>
<keyword evidence="1" id="KW-0001">2Fe-2S</keyword>
<dbReference type="PANTHER" id="PTHR13847">
    <property type="entry name" value="SARCOSINE DEHYDROGENASE-RELATED"/>
    <property type="match status" value="1"/>
</dbReference>
<dbReference type="STRING" id="88036.D8SNI7"/>
<evidence type="ECO:0000256" key="4">
    <source>
        <dbReference type="ARBA" id="ARBA00023004"/>
    </source>
</evidence>
<accession>D8SNI7</accession>
<evidence type="ECO:0000259" key="7">
    <source>
        <dbReference type="PROSITE" id="PS51296"/>
    </source>
</evidence>
<dbReference type="GO" id="GO:0005737">
    <property type="term" value="C:cytoplasm"/>
    <property type="evidence" value="ECO:0000318"/>
    <property type="project" value="GO_Central"/>
</dbReference>
<evidence type="ECO:0000256" key="6">
    <source>
        <dbReference type="ARBA" id="ARBA00023157"/>
    </source>
</evidence>
<dbReference type="Gramene" id="EFJ14076">
    <property type="protein sequence ID" value="EFJ14076"/>
    <property type="gene ID" value="SELMODRAFT_121067"/>
</dbReference>
<keyword evidence="5" id="KW-0411">Iron-sulfur</keyword>
<keyword evidence="6" id="KW-1015">Disulfide bond</keyword>
<dbReference type="AlphaFoldDB" id="D8SNI7"/>
<dbReference type="GO" id="GO:0046872">
    <property type="term" value="F:metal ion binding"/>
    <property type="evidence" value="ECO:0007669"/>
    <property type="project" value="UniProtKB-KW"/>
</dbReference>
<evidence type="ECO:0000313" key="9">
    <source>
        <dbReference type="Proteomes" id="UP000001514"/>
    </source>
</evidence>
<dbReference type="InterPro" id="IPR005805">
    <property type="entry name" value="Rieske_Fe-S_prot_C"/>
</dbReference>
<feature type="non-terminal residue" evidence="8">
    <location>
        <position position="1"/>
    </location>
</feature>
<sequence length="488" mass="53422">VPSNPKLQQNTHADVVVVGGGIAGISVAYNLAKAGKQVVVLEARAIGSGQTGKTTAHLMPWFDDYYFEAESTLGSDKLNLIADAQHGSIDWIENVVKEEGIECNFRRLPGYLVPVEDDQQNAEKLRKEYEACKRAGLNDVRLEDLKHDPKNGNFGMALVFPNAGEFQPILYVKGLAEAAKKHGAQIFEQTSVVQHEGTKVVTDGGHTVTAKALVLATNSPINKNLAIHARQYARRSYVVGLKVPKGAINRASWWDTASPYHYVRLEDKDDYEVLVVGGEDHKVGIEPNQYLDRHGSLEAWARSHWPAAQELLYKWSGQVYMPSDFLHLHGHDPLNTENVYVATGDSGQGMTGGTIAGVVISNSILGHKHRWGDLFDPSRFPPASLTSAQMLAQEVGENIEVTSVFTRINILLDEGAIIQEGLNKEAVYRDSSGNVQRYSAICPHLGCAVKWNPSDKTFDCPCHGSQFDAQGVVVNGPSPTNLTPMSYN</sequence>
<dbReference type="InterPro" id="IPR006076">
    <property type="entry name" value="FAD-dep_OxRdtase"/>
</dbReference>
<name>D8SNI7_SELML</name>
<dbReference type="HOGENOM" id="CLU_007884_15_1_1"/>
<dbReference type="eggNOG" id="KOG2844">
    <property type="taxonomic scope" value="Eukaryota"/>
</dbReference>
<dbReference type="InterPro" id="IPR017941">
    <property type="entry name" value="Rieske_2Fe-2S"/>
</dbReference>
<dbReference type="InterPro" id="IPR036922">
    <property type="entry name" value="Rieske_2Fe-2S_sf"/>
</dbReference>
<dbReference type="Gene3D" id="2.102.10.10">
    <property type="entry name" value="Rieske [2Fe-2S] iron-sulphur domain"/>
    <property type="match status" value="1"/>
</dbReference>
<dbReference type="PROSITE" id="PS51296">
    <property type="entry name" value="RIESKE"/>
    <property type="match status" value="1"/>
</dbReference>
<dbReference type="KEGG" id="smo:SELMODRAFT_121067"/>
<dbReference type="PANTHER" id="PTHR13847:SF281">
    <property type="entry name" value="FAD DEPENDENT OXIDOREDUCTASE DOMAIN-CONTAINING PROTEIN"/>
    <property type="match status" value="1"/>
</dbReference>
<protein>
    <recommendedName>
        <fullName evidence="7">Rieske domain-containing protein</fullName>
    </recommendedName>
</protein>
<dbReference type="InParanoid" id="D8SNI7"/>
<dbReference type="SUPFAM" id="SSF50022">
    <property type="entry name" value="ISP domain"/>
    <property type="match status" value="1"/>
</dbReference>
<dbReference type="Gene3D" id="3.50.50.60">
    <property type="entry name" value="FAD/NAD(P)-binding domain"/>
    <property type="match status" value="1"/>
</dbReference>
<dbReference type="GO" id="GO:0051537">
    <property type="term" value="F:2 iron, 2 sulfur cluster binding"/>
    <property type="evidence" value="ECO:0007669"/>
    <property type="project" value="UniProtKB-KW"/>
</dbReference>
<evidence type="ECO:0000256" key="3">
    <source>
        <dbReference type="ARBA" id="ARBA00022946"/>
    </source>
</evidence>
<keyword evidence="2" id="KW-0479">Metal-binding</keyword>
<dbReference type="InterPro" id="IPR036188">
    <property type="entry name" value="FAD/NAD-bd_sf"/>
</dbReference>
<dbReference type="Gene3D" id="3.30.9.10">
    <property type="entry name" value="D-Amino Acid Oxidase, subunit A, domain 2"/>
    <property type="match status" value="1"/>
</dbReference>
<dbReference type="Pfam" id="PF01266">
    <property type="entry name" value="DAO"/>
    <property type="match status" value="1"/>
</dbReference>
<dbReference type="SUPFAM" id="SSF51971">
    <property type="entry name" value="Nucleotide-binding domain"/>
    <property type="match status" value="1"/>
</dbReference>
<keyword evidence="4" id="KW-0408">Iron</keyword>
<dbReference type="GO" id="GO:0016020">
    <property type="term" value="C:membrane"/>
    <property type="evidence" value="ECO:0007669"/>
    <property type="project" value="InterPro"/>
</dbReference>
<organism evidence="9">
    <name type="scientific">Selaginella moellendorffii</name>
    <name type="common">Spikemoss</name>
    <dbReference type="NCBI Taxonomy" id="88036"/>
    <lineage>
        <taxon>Eukaryota</taxon>
        <taxon>Viridiplantae</taxon>
        <taxon>Streptophyta</taxon>
        <taxon>Embryophyta</taxon>
        <taxon>Tracheophyta</taxon>
        <taxon>Lycopodiopsida</taxon>
        <taxon>Selaginellales</taxon>
        <taxon>Selaginellaceae</taxon>
        <taxon>Selaginella</taxon>
    </lineage>
</organism>
<keyword evidence="9" id="KW-1185">Reference proteome</keyword>
<keyword evidence="3" id="KW-0809">Transit peptide</keyword>
<evidence type="ECO:0000256" key="1">
    <source>
        <dbReference type="ARBA" id="ARBA00022714"/>
    </source>
</evidence>
<evidence type="ECO:0000256" key="5">
    <source>
        <dbReference type="ARBA" id="ARBA00023014"/>
    </source>
</evidence>
<dbReference type="OMA" id="RWATQDN"/>
<dbReference type="PRINTS" id="PR00162">
    <property type="entry name" value="RIESKE"/>
</dbReference>
<dbReference type="eggNOG" id="KOG1671">
    <property type="taxonomic scope" value="Eukaryota"/>
</dbReference>
<proteinExistence type="predicted"/>
<dbReference type="Pfam" id="PF00355">
    <property type="entry name" value="Rieske"/>
    <property type="match status" value="1"/>
</dbReference>
<feature type="domain" description="Rieske" evidence="7">
    <location>
        <begin position="426"/>
        <end position="488"/>
    </location>
</feature>
<dbReference type="EMBL" id="GL377629">
    <property type="protein sequence ID" value="EFJ14076.1"/>
    <property type="molecule type" value="Genomic_DNA"/>
</dbReference>